<dbReference type="PANTHER" id="PTHR10010:SF46">
    <property type="entry name" value="SODIUM-DEPENDENT PHOSPHATE TRANSPORT PROTEIN 2B"/>
    <property type="match status" value="1"/>
</dbReference>
<evidence type="ECO:0000256" key="6">
    <source>
        <dbReference type="ARBA" id="ARBA00023136"/>
    </source>
</evidence>
<keyword evidence="5 8" id="KW-1133">Transmembrane helix</keyword>
<dbReference type="AlphaFoldDB" id="A0A8J4XUB9"/>
<evidence type="ECO:0000256" key="2">
    <source>
        <dbReference type="ARBA" id="ARBA00005808"/>
    </source>
</evidence>
<feature type="transmembrane region" description="Helical" evidence="8">
    <location>
        <begin position="162"/>
        <end position="180"/>
    </location>
</feature>
<dbReference type="InterPro" id="IPR003841">
    <property type="entry name" value="Na/Pi_transpt"/>
</dbReference>
<evidence type="ECO:0000313" key="10">
    <source>
        <dbReference type="Proteomes" id="UP000770661"/>
    </source>
</evidence>
<reference evidence="9" key="1">
    <citation type="submission" date="2020-07" db="EMBL/GenBank/DDBJ databases">
        <title>The High-quality genome of the commercially important snow crab, Chionoecetes opilio.</title>
        <authorList>
            <person name="Jeong J.-H."/>
            <person name="Ryu S."/>
        </authorList>
    </citation>
    <scope>NUCLEOTIDE SEQUENCE</scope>
    <source>
        <strain evidence="9">MADBK_172401_WGS</strain>
        <tissue evidence="9">Digestive gland</tissue>
    </source>
</reference>
<dbReference type="GO" id="GO:0044341">
    <property type="term" value="P:sodium-dependent phosphate transport"/>
    <property type="evidence" value="ECO:0007669"/>
    <property type="project" value="InterPro"/>
</dbReference>
<feature type="transmembrane region" description="Helical" evidence="8">
    <location>
        <begin position="245"/>
        <end position="264"/>
    </location>
</feature>
<dbReference type="Pfam" id="PF02690">
    <property type="entry name" value="Na_Pi_cotrans"/>
    <property type="match status" value="2"/>
</dbReference>
<feature type="transmembrane region" description="Helical" evidence="8">
    <location>
        <begin position="451"/>
        <end position="467"/>
    </location>
</feature>
<feature type="transmembrane region" description="Helical" evidence="8">
    <location>
        <begin position="381"/>
        <end position="405"/>
    </location>
</feature>
<comment type="caution">
    <text evidence="9">The sequence shown here is derived from an EMBL/GenBank/DDBJ whole genome shotgun (WGS) entry which is preliminary data.</text>
</comment>
<dbReference type="GO" id="GO:0016324">
    <property type="term" value="C:apical plasma membrane"/>
    <property type="evidence" value="ECO:0007669"/>
    <property type="project" value="UniProtKB-SubCell"/>
</dbReference>
<organism evidence="9 10">
    <name type="scientific">Chionoecetes opilio</name>
    <name type="common">Atlantic snow crab</name>
    <name type="synonym">Cancer opilio</name>
    <dbReference type="NCBI Taxonomy" id="41210"/>
    <lineage>
        <taxon>Eukaryota</taxon>
        <taxon>Metazoa</taxon>
        <taxon>Ecdysozoa</taxon>
        <taxon>Arthropoda</taxon>
        <taxon>Crustacea</taxon>
        <taxon>Multicrustacea</taxon>
        <taxon>Malacostraca</taxon>
        <taxon>Eumalacostraca</taxon>
        <taxon>Eucarida</taxon>
        <taxon>Decapoda</taxon>
        <taxon>Pleocyemata</taxon>
        <taxon>Brachyura</taxon>
        <taxon>Eubrachyura</taxon>
        <taxon>Majoidea</taxon>
        <taxon>Majidae</taxon>
        <taxon>Chionoecetes</taxon>
    </lineage>
</organism>
<comment type="subcellular location">
    <subcellularLocation>
        <location evidence="1">Apical cell membrane</location>
        <topology evidence="1">Multi-pass membrane protein</topology>
    </subcellularLocation>
</comment>
<gene>
    <name evidence="9" type="primary">SLC34A1</name>
    <name evidence="9" type="ORF">GWK47_013084</name>
</gene>
<dbReference type="PANTHER" id="PTHR10010">
    <property type="entry name" value="SOLUTE CARRIER FAMILY 34 SODIUM PHOSPHATE , MEMBER 2-RELATED"/>
    <property type="match status" value="1"/>
</dbReference>
<evidence type="ECO:0000256" key="8">
    <source>
        <dbReference type="SAM" id="Phobius"/>
    </source>
</evidence>
<evidence type="ECO:0000256" key="7">
    <source>
        <dbReference type="SAM" id="MobiDB-lite"/>
    </source>
</evidence>
<dbReference type="OrthoDB" id="76259at2759"/>
<keyword evidence="10" id="KW-1185">Reference proteome</keyword>
<evidence type="ECO:0000313" key="9">
    <source>
        <dbReference type="EMBL" id="KAG0714953.1"/>
    </source>
</evidence>
<sequence length="640" mass="69631">MLNQKEDPRSFDQESQDEAREDCRREGRGIPWLTKMSVKLVLSRGNEHGNDVPFVYDHGFCAGGHTNVGFTTDDLAKASEKKKESNGKIDNPWEVADLTTEDDVKWGDMSTCDKIQRVLINTAKVALVIGFLYLFICSLDFLASAFRLIAGRTTGDIMNNQYIQNPVVGLMIGILVTVLVQSSSTSTSIIVSMVSADILQVHNAIPMIMGSNIGTSVTNTIVSLTQVGDRNEFRRAFAGATVHDMFNWMAVITMLIIEIATGMLESLTGAIVSSGALSQGGGEVKILKVITEPFTKLVVQLNKKVLTHWSAGGCLENSTTLIKTSCAKKLTTSEATSTAVTQTTTVTSLTTTAGTIESCVKESDGTCKFLFYDTPLTDTQIGIILLIVSLVILCTALIIIVKILNSMMKGKMAVIIKKTINAEIPYVPWLTGYIAILVGAFMTFIVQSSSIFTSTLTPLIGIGVISIERSYPLTLGSNIGTTTTALLASMAGSGPTLSDAIQIALVHLFFNIFGIMLFYPIPFMRFPIPLAKKLGEPLPSGPLVMGVVGIPIVAIFVLAVIINIIQAKKRSILPKFLQTWDWLPKPLHSLQPYDACCLSLPCCKSCREVEDEELDHVEVKKENKDNSVENQAFENTDTKF</sequence>
<feature type="region of interest" description="Disordered" evidence="7">
    <location>
        <begin position="620"/>
        <end position="640"/>
    </location>
</feature>
<dbReference type="NCBIfam" id="NF037997">
    <property type="entry name" value="Na_Pi_symport"/>
    <property type="match status" value="1"/>
</dbReference>
<feature type="transmembrane region" description="Helical" evidence="8">
    <location>
        <begin position="426"/>
        <end position="445"/>
    </location>
</feature>
<dbReference type="Proteomes" id="UP000770661">
    <property type="component" value="Unassembled WGS sequence"/>
</dbReference>
<keyword evidence="3" id="KW-1003">Cell membrane</keyword>
<dbReference type="NCBIfam" id="TIGR01013">
    <property type="entry name" value="2a58"/>
    <property type="match status" value="1"/>
</dbReference>
<dbReference type="EMBL" id="JACEEZ010020127">
    <property type="protein sequence ID" value="KAG0714953.1"/>
    <property type="molecule type" value="Genomic_DNA"/>
</dbReference>
<dbReference type="GO" id="GO:0005436">
    <property type="term" value="F:sodium:phosphate symporter activity"/>
    <property type="evidence" value="ECO:0007669"/>
    <property type="project" value="InterPro"/>
</dbReference>
<feature type="compositionally biased region" description="Polar residues" evidence="7">
    <location>
        <begin position="628"/>
        <end position="640"/>
    </location>
</feature>
<feature type="region of interest" description="Disordered" evidence="7">
    <location>
        <begin position="1"/>
        <end position="24"/>
    </location>
</feature>
<keyword evidence="6 8" id="KW-0472">Membrane</keyword>
<evidence type="ECO:0000256" key="3">
    <source>
        <dbReference type="ARBA" id="ARBA00022475"/>
    </source>
</evidence>
<name>A0A8J4XUB9_CHIOP</name>
<keyword evidence="4 8" id="KW-0812">Transmembrane</keyword>
<feature type="transmembrane region" description="Helical" evidence="8">
    <location>
        <begin position="500"/>
        <end position="521"/>
    </location>
</feature>
<protein>
    <submittedName>
        <fullName evidence="9">Sodium-dependent phosphate transport protein 2A</fullName>
    </submittedName>
</protein>
<evidence type="ECO:0000256" key="4">
    <source>
        <dbReference type="ARBA" id="ARBA00022692"/>
    </source>
</evidence>
<accession>A0A8J4XUB9</accession>
<comment type="similarity">
    <text evidence="2">Belongs to the SLC34A transporter family.</text>
</comment>
<feature type="transmembrane region" description="Helical" evidence="8">
    <location>
        <begin position="125"/>
        <end position="150"/>
    </location>
</feature>
<proteinExistence type="inferred from homology"/>
<evidence type="ECO:0000256" key="1">
    <source>
        <dbReference type="ARBA" id="ARBA00004424"/>
    </source>
</evidence>
<feature type="transmembrane region" description="Helical" evidence="8">
    <location>
        <begin position="541"/>
        <end position="565"/>
    </location>
</feature>
<evidence type="ECO:0000256" key="5">
    <source>
        <dbReference type="ARBA" id="ARBA00022989"/>
    </source>
</evidence>